<evidence type="ECO:0000313" key="2">
    <source>
        <dbReference type="EMBL" id="ETN14423.1"/>
    </source>
</evidence>
<dbReference type="VEuPathDB" id="FungiDB:PPTG_07474"/>
<evidence type="ECO:0000313" key="3">
    <source>
        <dbReference type="Proteomes" id="UP000018817"/>
    </source>
</evidence>
<feature type="region of interest" description="Disordered" evidence="1">
    <location>
        <begin position="75"/>
        <end position="109"/>
    </location>
</feature>
<evidence type="ECO:0000256" key="1">
    <source>
        <dbReference type="SAM" id="MobiDB-lite"/>
    </source>
</evidence>
<dbReference type="GeneID" id="20177344"/>
<protein>
    <submittedName>
        <fullName evidence="2">Uncharacterized protein</fullName>
    </submittedName>
</protein>
<dbReference type="EMBL" id="KI669572">
    <property type="protein sequence ID" value="ETN14423.1"/>
    <property type="molecule type" value="Genomic_DNA"/>
</dbReference>
<organism evidence="2 3">
    <name type="scientific">Phytophthora nicotianae (strain INRA-310)</name>
    <name type="common">Phytophthora parasitica</name>
    <dbReference type="NCBI Taxonomy" id="761204"/>
    <lineage>
        <taxon>Eukaryota</taxon>
        <taxon>Sar</taxon>
        <taxon>Stramenopiles</taxon>
        <taxon>Oomycota</taxon>
        <taxon>Peronosporomycetes</taxon>
        <taxon>Peronosporales</taxon>
        <taxon>Peronosporaceae</taxon>
        <taxon>Phytophthora</taxon>
    </lineage>
</organism>
<name>W2QMS0_PHYN3</name>
<sequence length="172" mass="19900">MVEHVLLSKLNETVEHVLLPKLNRVVEQMWLPTRRTVETLPQSNEAVEHVTLSRTDMEVELETLPQSNEAVEHVPLPRTDMEVEDEVVPSPDDENSSVSSSCWRRSEKSKRKKSSRGRLNWSRYTPPCWEDNADRVEVLSVLEFSTVCRISFLPSKLQARLPMLRRLPVSRV</sequence>
<dbReference type="Proteomes" id="UP000018817">
    <property type="component" value="Unassembled WGS sequence"/>
</dbReference>
<reference evidence="3" key="1">
    <citation type="submission" date="2011-12" db="EMBL/GenBank/DDBJ databases">
        <authorList>
            <consortium name="The Broad Institute Genome Sequencing Platform"/>
            <person name="Russ C."/>
            <person name="Tyler B."/>
            <person name="Panabieres F."/>
            <person name="Shan W."/>
            <person name="Tripathy S."/>
            <person name="Grunwald N."/>
            <person name="Machado M."/>
            <person name="Young S.K."/>
            <person name="Zeng Q."/>
            <person name="Gargeya S."/>
            <person name="Fitzgerald M."/>
            <person name="Haas B."/>
            <person name="Abouelleil A."/>
            <person name="Alvarado L."/>
            <person name="Arachchi H.M."/>
            <person name="Berlin A."/>
            <person name="Chapman S.B."/>
            <person name="Gearin G."/>
            <person name="Goldberg J."/>
            <person name="Griggs A."/>
            <person name="Gujja S."/>
            <person name="Hansen M."/>
            <person name="Heiman D."/>
            <person name="Howarth C."/>
            <person name="Larimer J."/>
            <person name="Lui A."/>
            <person name="MacDonald P.J.P."/>
            <person name="McCowen C."/>
            <person name="Montmayeur A."/>
            <person name="Murphy C."/>
            <person name="Neiman D."/>
            <person name="Pearson M."/>
            <person name="Priest M."/>
            <person name="Roberts A."/>
            <person name="Saif S."/>
            <person name="Shea T."/>
            <person name="Sisk P."/>
            <person name="Stolte C."/>
            <person name="Sykes S."/>
            <person name="Wortman J."/>
            <person name="Nusbaum C."/>
            <person name="Birren B."/>
        </authorList>
    </citation>
    <scope>NUCLEOTIDE SEQUENCE [LARGE SCALE GENOMIC DNA]</scope>
    <source>
        <strain evidence="3">INRA-310</strain>
    </source>
</reference>
<dbReference type="AlphaFoldDB" id="W2QMS0"/>
<feature type="compositionally biased region" description="Acidic residues" evidence="1">
    <location>
        <begin position="82"/>
        <end position="95"/>
    </location>
</feature>
<accession>W2QMS0</accession>
<dbReference type="RefSeq" id="XP_008900001.1">
    <property type="nucleotide sequence ID" value="XM_008901753.1"/>
</dbReference>
<gene>
    <name evidence="2" type="ORF">PPTG_07474</name>
</gene>
<proteinExistence type="predicted"/>
<reference evidence="2 3" key="2">
    <citation type="submission" date="2013-11" db="EMBL/GenBank/DDBJ databases">
        <title>The Genome Sequence of Phytophthora parasitica INRA-310.</title>
        <authorList>
            <consortium name="The Broad Institute Genomics Platform"/>
            <person name="Russ C."/>
            <person name="Tyler B."/>
            <person name="Panabieres F."/>
            <person name="Shan W."/>
            <person name="Tripathy S."/>
            <person name="Grunwald N."/>
            <person name="Machado M."/>
            <person name="Johnson C.S."/>
            <person name="Arredondo F."/>
            <person name="Hong C."/>
            <person name="Coffey M."/>
            <person name="Young S.K."/>
            <person name="Zeng Q."/>
            <person name="Gargeya S."/>
            <person name="Fitzgerald M."/>
            <person name="Abouelleil A."/>
            <person name="Alvarado L."/>
            <person name="Chapman S.B."/>
            <person name="Gainer-Dewar J."/>
            <person name="Goldberg J."/>
            <person name="Griggs A."/>
            <person name="Gujja S."/>
            <person name="Hansen M."/>
            <person name="Howarth C."/>
            <person name="Imamovic A."/>
            <person name="Ireland A."/>
            <person name="Larimer J."/>
            <person name="McCowan C."/>
            <person name="Murphy C."/>
            <person name="Pearson M."/>
            <person name="Poon T.W."/>
            <person name="Priest M."/>
            <person name="Roberts A."/>
            <person name="Saif S."/>
            <person name="Shea T."/>
            <person name="Sykes S."/>
            <person name="Wortman J."/>
            <person name="Nusbaum C."/>
            <person name="Birren B."/>
        </authorList>
    </citation>
    <scope>NUCLEOTIDE SEQUENCE [LARGE SCALE GENOMIC DNA]</scope>
    <source>
        <strain evidence="2 3">INRA-310</strain>
    </source>
</reference>